<evidence type="ECO:0000313" key="2">
    <source>
        <dbReference type="EMBL" id="WXB01953.1"/>
    </source>
</evidence>
<organism evidence="2 3">
    <name type="scientific">Pendulispora rubella</name>
    <dbReference type="NCBI Taxonomy" id="2741070"/>
    <lineage>
        <taxon>Bacteria</taxon>
        <taxon>Pseudomonadati</taxon>
        <taxon>Myxococcota</taxon>
        <taxon>Myxococcia</taxon>
        <taxon>Myxococcales</taxon>
        <taxon>Sorangiineae</taxon>
        <taxon>Pendulisporaceae</taxon>
        <taxon>Pendulispora</taxon>
    </lineage>
</organism>
<feature type="domain" description="DUF2314" evidence="1">
    <location>
        <begin position="216"/>
        <end position="320"/>
    </location>
</feature>
<protein>
    <submittedName>
        <fullName evidence="2">DUF2314 domain-containing protein</fullName>
    </submittedName>
</protein>
<reference evidence="2" key="1">
    <citation type="submission" date="2021-12" db="EMBL/GenBank/DDBJ databases">
        <title>Discovery of the Pendulisporaceae a myxobacterial family with distinct sporulation behavior and unique specialized metabolism.</title>
        <authorList>
            <person name="Garcia R."/>
            <person name="Popoff A."/>
            <person name="Bader C.D."/>
            <person name="Loehr J."/>
            <person name="Walesch S."/>
            <person name="Walt C."/>
            <person name="Boldt J."/>
            <person name="Bunk B."/>
            <person name="Haeckl F.J.F.P.J."/>
            <person name="Gunesch A.P."/>
            <person name="Birkelbach J."/>
            <person name="Nuebel U."/>
            <person name="Pietschmann T."/>
            <person name="Bach T."/>
            <person name="Mueller R."/>
        </authorList>
    </citation>
    <scope>NUCLEOTIDE SEQUENCE</scope>
    <source>
        <strain evidence="2">MSr11367</strain>
    </source>
</reference>
<keyword evidence="3" id="KW-1185">Reference proteome</keyword>
<name>A0ABZ2KTI5_9BACT</name>
<evidence type="ECO:0000259" key="1">
    <source>
        <dbReference type="Pfam" id="PF10077"/>
    </source>
</evidence>
<dbReference type="Pfam" id="PF10077">
    <property type="entry name" value="DUF2314"/>
    <property type="match status" value="1"/>
</dbReference>
<proteinExistence type="predicted"/>
<dbReference type="EMBL" id="CP089983">
    <property type="protein sequence ID" value="WXB01953.1"/>
    <property type="molecule type" value="Genomic_DNA"/>
</dbReference>
<evidence type="ECO:0000313" key="3">
    <source>
        <dbReference type="Proteomes" id="UP001374803"/>
    </source>
</evidence>
<gene>
    <name evidence="2" type="ORF">LVJ94_34180</name>
</gene>
<dbReference type="Proteomes" id="UP001374803">
    <property type="component" value="Chromosome"/>
</dbReference>
<dbReference type="InterPro" id="IPR018756">
    <property type="entry name" value="DUF2314"/>
</dbReference>
<dbReference type="RefSeq" id="WP_394831574.1">
    <property type="nucleotide sequence ID" value="NZ_CP089929.1"/>
</dbReference>
<sequence>MKSNTPFWYPPLGVFGSLAMAKGLAAALDGVILDPQGPRLLPIRDIEEPLPAGGRAAIAKHIVCPMSDSDDGAMWVTTCGMKRFGLPNLEMRSVPPNLDSIDVVMNAVAHRVLFGAFKQQHESGHTLAEIVIPSEISITQHDMVDAFGGGRAAGGKTRVGLSFDGKGRGAMEPLITIRPPASFTGELGEWYYQMLDEFLEIPPAPAPVVPSSGDDALKRAHERAVREWPDVRERFLRELPPTRKLLVKRGFPKQGGGSEFMWVAVVAVQNGQITGMLANDSAYQNDLRAGKRVTFDEGELFDWMLVDGDRREGGYSNEALLRH</sequence>
<accession>A0ABZ2KTI5</accession>